<feature type="transmembrane region" description="Helical" evidence="8">
    <location>
        <begin position="218"/>
        <end position="247"/>
    </location>
</feature>
<dbReference type="InterPro" id="IPR000715">
    <property type="entry name" value="Glycosyl_transferase_4"/>
</dbReference>
<evidence type="ECO:0000256" key="1">
    <source>
        <dbReference type="ARBA" id="ARBA00004651"/>
    </source>
</evidence>
<dbReference type="RefSeq" id="WP_016526367.1">
    <property type="nucleotide sequence ID" value="NZ_KE332518.1"/>
</dbReference>
<sequence>MLYYLASYIVNFFGPLRLLQSYAVLISLALYTGFVAVYVLLPRCYAFLPEDRGREFTVNAAAAKGKPTGSGVVFISVFVAAAAIFAPLDLLQLCMLALTWLTMLTGFLDDRSTVSWGEYKKGALDLAISVTAAVILYVLNPERMSGGHVQFWLPFITDPVSVAAPVYIAVATLLLWTSINTTNCTDGVDGLSSTLVLIALITMGSLFYFVLGHKDIAAYLLIPHLADGAGWAIITFSLAGVLMGYLWHNAYPSKVLMGDAGSRALGFFIGVCVLVSGNPFLIFATSSVIFLNGGTGLLKVALLRFFKIRIFDSVRFPLHDHMSKNRKWSPAQILVKFMILQVLVTIAVLGIILKVR</sequence>
<feature type="binding site" evidence="7">
    <location>
        <position position="259"/>
    </location>
    <ligand>
        <name>Mg(2+)</name>
        <dbReference type="ChEBI" id="CHEBI:18420"/>
    </ligand>
</feature>
<comment type="caution">
    <text evidence="9">The sequence shown here is derived from an EMBL/GenBank/DDBJ whole genome shotgun (WGS) entry which is preliminary data.</text>
</comment>
<protein>
    <recommendedName>
        <fullName evidence="11">Phospho-N-acetylmuramoyl-pentapeptide-transferase</fullName>
    </recommendedName>
</protein>
<feature type="transmembrane region" description="Helical" evidence="8">
    <location>
        <begin position="122"/>
        <end position="139"/>
    </location>
</feature>
<feature type="transmembrane region" description="Helical" evidence="8">
    <location>
        <begin position="20"/>
        <end position="41"/>
    </location>
</feature>
<feature type="transmembrane region" description="Helical" evidence="8">
    <location>
        <begin position="191"/>
        <end position="211"/>
    </location>
</feature>
<dbReference type="eggNOG" id="COG0472">
    <property type="taxonomic scope" value="Bacteria"/>
</dbReference>
<dbReference type="PANTHER" id="PTHR22926:SF3">
    <property type="entry name" value="UNDECAPRENYL-PHOSPHATE ALPHA-N-ACETYLGLUCOSAMINYL 1-PHOSPHATE TRANSFERASE"/>
    <property type="match status" value="1"/>
</dbReference>
<keyword evidence="3" id="KW-0808">Transferase</keyword>
<evidence type="ECO:0000256" key="6">
    <source>
        <dbReference type="ARBA" id="ARBA00023136"/>
    </source>
</evidence>
<name>S3K0K3_TREMA</name>
<dbReference type="STRING" id="1125699.HMPREF9194_02110"/>
<feature type="binding site" evidence="7">
    <location>
        <position position="183"/>
    </location>
    <ligand>
        <name>Mg(2+)</name>
        <dbReference type="ChEBI" id="CHEBI:18420"/>
    </ligand>
</feature>
<evidence type="ECO:0000313" key="9">
    <source>
        <dbReference type="EMBL" id="EPF31758.1"/>
    </source>
</evidence>
<feature type="transmembrane region" description="Helical" evidence="8">
    <location>
        <begin position="72"/>
        <end position="102"/>
    </location>
</feature>
<accession>S3K0K3</accession>
<dbReference type="GO" id="GO:0044038">
    <property type="term" value="P:cell wall macromolecule biosynthetic process"/>
    <property type="evidence" value="ECO:0007669"/>
    <property type="project" value="TreeGrafter"/>
</dbReference>
<dbReference type="Proteomes" id="UP000014541">
    <property type="component" value="Unassembled WGS sequence"/>
</dbReference>
<comment type="subcellular location">
    <subcellularLocation>
        <location evidence="1">Cell membrane</location>
        <topology evidence="1">Multi-pass membrane protein</topology>
    </subcellularLocation>
</comment>
<keyword evidence="7" id="KW-0460">Magnesium</keyword>
<dbReference type="PANTHER" id="PTHR22926">
    <property type="entry name" value="PHOSPHO-N-ACETYLMURAMOYL-PENTAPEPTIDE-TRANSFERASE"/>
    <property type="match status" value="1"/>
</dbReference>
<keyword evidence="10" id="KW-1185">Reference proteome</keyword>
<evidence type="ECO:0000256" key="5">
    <source>
        <dbReference type="ARBA" id="ARBA00022989"/>
    </source>
</evidence>
<feature type="transmembrane region" description="Helical" evidence="8">
    <location>
        <begin position="151"/>
        <end position="179"/>
    </location>
</feature>
<evidence type="ECO:0008006" key="11">
    <source>
        <dbReference type="Google" id="ProtNLM"/>
    </source>
</evidence>
<gene>
    <name evidence="9" type="ORF">HMPREF9194_02110</name>
</gene>
<dbReference type="OrthoDB" id="9805475at2"/>
<reference evidence="9 10" key="1">
    <citation type="submission" date="2013-04" db="EMBL/GenBank/DDBJ databases">
        <title>The Genome Sequence of Treponema maltophilum ATCC 51939.</title>
        <authorList>
            <consortium name="The Broad Institute Genomics Platform"/>
            <person name="Earl A."/>
            <person name="Ward D."/>
            <person name="Feldgarden M."/>
            <person name="Gevers D."/>
            <person name="Leonetti C."/>
            <person name="Blanton J.M."/>
            <person name="Dewhirst F.E."/>
            <person name="Izard J."/>
            <person name="Walker B."/>
            <person name="Young S."/>
            <person name="Zeng Q."/>
            <person name="Gargeya S."/>
            <person name="Fitzgerald M."/>
            <person name="Haas B."/>
            <person name="Abouelleil A."/>
            <person name="Allen A.W."/>
            <person name="Alvarado L."/>
            <person name="Arachchi H.M."/>
            <person name="Berlin A.M."/>
            <person name="Chapman S.B."/>
            <person name="Gainer-Dewar J."/>
            <person name="Goldberg J."/>
            <person name="Griggs A."/>
            <person name="Gujja S."/>
            <person name="Hansen M."/>
            <person name="Howarth C."/>
            <person name="Imamovic A."/>
            <person name="Ireland A."/>
            <person name="Larimer J."/>
            <person name="McCowan C."/>
            <person name="Murphy C."/>
            <person name="Pearson M."/>
            <person name="Poon T.W."/>
            <person name="Priest M."/>
            <person name="Roberts A."/>
            <person name="Saif S."/>
            <person name="Shea T."/>
            <person name="Sisk P."/>
            <person name="Sykes S."/>
            <person name="Wortman J."/>
            <person name="Nusbaum C."/>
            <person name="Birren B."/>
        </authorList>
    </citation>
    <scope>NUCLEOTIDE SEQUENCE [LARGE SCALE GENOMIC DNA]</scope>
    <source>
        <strain evidence="9 10">ATCC 51939</strain>
    </source>
</reference>
<comment type="cofactor">
    <cofactor evidence="7">
        <name>Mg(2+)</name>
        <dbReference type="ChEBI" id="CHEBI:18420"/>
    </cofactor>
</comment>
<keyword evidence="4 8" id="KW-0812">Transmembrane</keyword>
<keyword evidence="5 8" id="KW-1133">Transmembrane helix</keyword>
<keyword evidence="2" id="KW-1003">Cell membrane</keyword>
<evidence type="ECO:0000256" key="2">
    <source>
        <dbReference type="ARBA" id="ARBA00022475"/>
    </source>
</evidence>
<evidence type="ECO:0000256" key="8">
    <source>
        <dbReference type="SAM" id="Phobius"/>
    </source>
</evidence>
<dbReference type="PATRIC" id="fig|1125699.3.peg.2133"/>
<keyword evidence="7" id="KW-0479">Metal-binding</keyword>
<keyword evidence="6 8" id="KW-0472">Membrane</keyword>
<organism evidence="9 10">
    <name type="scientific">Treponema maltophilum ATCC 51939</name>
    <dbReference type="NCBI Taxonomy" id="1125699"/>
    <lineage>
        <taxon>Bacteria</taxon>
        <taxon>Pseudomonadati</taxon>
        <taxon>Spirochaetota</taxon>
        <taxon>Spirochaetia</taxon>
        <taxon>Spirochaetales</taxon>
        <taxon>Treponemataceae</taxon>
        <taxon>Treponema</taxon>
    </lineage>
</organism>
<evidence type="ECO:0000256" key="3">
    <source>
        <dbReference type="ARBA" id="ARBA00022679"/>
    </source>
</evidence>
<dbReference type="GO" id="GO:0005886">
    <property type="term" value="C:plasma membrane"/>
    <property type="evidence" value="ECO:0007669"/>
    <property type="project" value="UniProtKB-SubCell"/>
</dbReference>
<feature type="transmembrane region" description="Helical" evidence="8">
    <location>
        <begin position="267"/>
        <end position="291"/>
    </location>
</feature>
<dbReference type="Pfam" id="PF00953">
    <property type="entry name" value="Glycos_transf_4"/>
    <property type="match status" value="1"/>
</dbReference>
<evidence type="ECO:0000256" key="7">
    <source>
        <dbReference type="PIRSR" id="PIRSR600715-1"/>
    </source>
</evidence>
<dbReference type="AlphaFoldDB" id="S3K0K3"/>
<proteinExistence type="predicted"/>
<dbReference type="InterPro" id="IPR018480">
    <property type="entry name" value="PNAcMuramoyl-5peptid_Trfase_CS"/>
</dbReference>
<feature type="transmembrane region" description="Helical" evidence="8">
    <location>
        <begin position="333"/>
        <end position="353"/>
    </location>
</feature>
<dbReference type="GO" id="GO:0046872">
    <property type="term" value="F:metal ion binding"/>
    <property type="evidence" value="ECO:0007669"/>
    <property type="project" value="UniProtKB-KW"/>
</dbReference>
<dbReference type="EMBL" id="ATFF01000006">
    <property type="protein sequence ID" value="EPF31758.1"/>
    <property type="molecule type" value="Genomic_DNA"/>
</dbReference>
<dbReference type="PROSITE" id="PS01348">
    <property type="entry name" value="MRAY_2"/>
    <property type="match status" value="1"/>
</dbReference>
<dbReference type="GO" id="GO:0016780">
    <property type="term" value="F:phosphotransferase activity, for other substituted phosphate groups"/>
    <property type="evidence" value="ECO:0007669"/>
    <property type="project" value="InterPro"/>
</dbReference>
<dbReference type="GO" id="GO:0071555">
    <property type="term" value="P:cell wall organization"/>
    <property type="evidence" value="ECO:0007669"/>
    <property type="project" value="TreeGrafter"/>
</dbReference>
<dbReference type="HOGENOM" id="CLU_857073_0_0_12"/>
<evidence type="ECO:0000313" key="10">
    <source>
        <dbReference type="Proteomes" id="UP000014541"/>
    </source>
</evidence>
<evidence type="ECO:0000256" key="4">
    <source>
        <dbReference type="ARBA" id="ARBA00022692"/>
    </source>
</evidence>